<dbReference type="Gene3D" id="3.10.100.10">
    <property type="entry name" value="Mannose-Binding Protein A, subunit A"/>
    <property type="match status" value="1"/>
</dbReference>
<feature type="signal peptide" evidence="1">
    <location>
        <begin position="1"/>
        <end position="15"/>
    </location>
</feature>
<dbReference type="PROSITE" id="PS51257">
    <property type="entry name" value="PROKAR_LIPOPROTEIN"/>
    <property type="match status" value="1"/>
</dbReference>
<dbReference type="PROSITE" id="PS50041">
    <property type="entry name" value="C_TYPE_LECTIN_2"/>
    <property type="match status" value="1"/>
</dbReference>
<dbReference type="InterPro" id="IPR050111">
    <property type="entry name" value="C-type_lectin/snaclec_domain"/>
</dbReference>
<evidence type="ECO:0000259" key="2">
    <source>
        <dbReference type="PROSITE" id="PS50041"/>
    </source>
</evidence>
<dbReference type="PANTHER" id="PTHR22803">
    <property type="entry name" value="MANNOSE, PHOSPHOLIPASE, LECTIN RECEPTOR RELATED"/>
    <property type="match status" value="1"/>
</dbReference>
<reference evidence="3" key="1">
    <citation type="journal article" date="2020" name="Mar. Drugs">
        <title>Transcriptomic Analysis of Four Cerianthid (Cnidaria, Ceriantharia) Venoms.</title>
        <authorList>
            <person name="Klompen A.M.L."/>
            <person name="Macrander J."/>
            <person name="Reitzel A.M."/>
            <person name="Stampar S.N."/>
        </authorList>
    </citation>
    <scope>NUCLEOTIDE SEQUENCE</scope>
</reference>
<keyword evidence="1" id="KW-0732">Signal</keyword>
<protein>
    <submittedName>
        <fullName evidence="3">Toxin candidate TRINITY_DN37568_c0_g2_i2.p1</fullName>
    </submittedName>
</protein>
<feature type="domain" description="C-type lectin" evidence="2">
    <location>
        <begin position="31"/>
        <end position="156"/>
    </location>
</feature>
<dbReference type="SUPFAM" id="SSF56436">
    <property type="entry name" value="C-type lectin-like"/>
    <property type="match status" value="1"/>
</dbReference>
<organism evidence="3">
    <name type="scientific">Pachycerianthus maua</name>
    <dbReference type="NCBI Taxonomy" id="2736681"/>
    <lineage>
        <taxon>Eukaryota</taxon>
        <taxon>Metazoa</taxon>
        <taxon>Cnidaria</taxon>
        <taxon>Anthozoa</taxon>
        <taxon>Ceriantharia</taxon>
        <taxon>Spirularia</taxon>
        <taxon>Cerianthidae</taxon>
        <taxon>Pachycerianthus</taxon>
    </lineage>
</organism>
<evidence type="ECO:0000256" key="1">
    <source>
        <dbReference type="SAM" id="SignalP"/>
    </source>
</evidence>
<dbReference type="EMBL" id="MT747532">
    <property type="protein sequence ID" value="QNH72466.1"/>
    <property type="molecule type" value="mRNA"/>
</dbReference>
<evidence type="ECO:0000313" key="3">
    <source>
        <dbReference type="EMBL" id="QNH72466.1"/>
    </source>
</evidence>
<dbReference type="AlphaFoldDB" id="A0A7G7WYX7"/>
<dbReference type="InterPro" id="IPR016186">
    <property type="entry name" value="C-type_lectin-like/link_sf"/>
</dbReference>
<dbReference type="InterPro" id="IPR001304">
    <property type="entry name" value="C-type_lectin-like"/>
</dbReference>
<sequence>MKLANLVCLFVFVSAFVHSGSSSCQNGWYLYGNSCYYISTDTFRNWNGALLNCILKNSRLVCIQSSGEYQFITNRLREIESTHGQPSDVNFRAWLGTTYLPDRQSLYCNGLPQSSLNYFNWAHGHPRFSSKSCVLLNYNYQYVDTTCSITTRFICERPAN</sequence>
<reference evidence="3" key="2">
    <citation type="submission" date="2020-07" db="EMBL/GenBank/DDBJ databases">
        <authorList>
            <person name="Klompen A.L."/>
            <person name="Macrander J."/>
            <person name="Reitzel A.M."/>
            <person name="Stampar S.N."/>
        </authorList>
    </citation>
    <scope>NUCLEOTIDE SEQUENCE</scope>
</reference>
<name>A0A7G7WYX7_9CNID</name>
<feature type="chain" id="PRO_5029006725" evidence="1">
    <location>
        <begin position="16"/>
        <end position="160"/>
    </location>
</feature>
<dbReference type="InterPro" id="IPR016187">
    <property type="entry name" value="CTDL_fold"/>
</dbReference>
<proteinExistence type="evidence at transcript level"/>
<dbReference type="SMART" id="SM00034">
    <property type="entry name" value="CLECT"/>
    <property type="match status" value="1"/>
</dbReference>
<dbReference type="Pfam" id="PF00059">
    <property type="entry name" value="Lectin_C"/>
    <property type="match status" value="1"/>
</dbReference>
<accession>A0A7G7WYX7</accession>